<dbReference type="CDD" id="cd05304">
    <property type="entry name" value="Rubrum_tdh"/>
    <property type="match status" value="1"/>
</dbReference>
<keyword evidence="13 17" id="KW-0472">Membrane</keyword>
<keyword evidence="20" id="KW-0560">Oxidoreductase</keyword>
<evidence type="ECO:0000256" key="13">
    <source>
        <dbReference type="ARBA" id="ARBA00023136"/>
    </source>
</evidence>
<sequence length="510" mass="54089">MLIGIPKERLPNESRVAATPKTVEQLIRLGFSVTLEHDAGKRASFDDESYLAAGATLSDREQVWQADIVLKVNAPDDEEIALTRAGSTLVSFIWPAQNPALLEKLAARQVTVMAMDSVPRISRAQSLDALSSMANIAGYRAIVEAAHEFGRFFTGQITAAGKVPPAKVMVIGAGVAGLAAIGAAGSLGAIVRAFDTRPEVKEQVQSMGAEFLELDFEEEAGSGDGYARVMSEAFIRAEMALFASQAKEVDIIVTTALIPGKPAPELITAEMVASMKPGSVIVDLAAQTGGNCALTVADQVTVTPNGVKIIGYTDLPSRLPTQSSQLYGTNLVNLLKLLCKEKSGEIAIDFDDVVVRGVTVVRAGEITWPAPPIQVSAAPQAKAAAVKPAAPVETRPASPWRNYLLMALAIVLFGWMASVAPAEFLSHFTVFALACVVGYYVVWNVSHALHTPLMSVTNAISGIIVIGAVLQMGHGGWVTFIAFIAVLIASINIFGGFTVTQRMLKMFRKG</sequence>
<dbReference type="Proteomes" id="UP000317747">
    <property type="component" value="Unassembled WGS sequence"/>
</dbReference>
<dbReference type="FunFam" id="3.40.50.720:FF:000063">
    <property type="entry name" value="NAD(P) transhydrogenase subunit alpha"/>
    <property type="match status" value="1"/>
</dbReference>
<dbReference type="Pfam" id="PF12769">
    <property type="entry name" value="PNTB_4TM"/>
    <property type="match status" value="1"/>
</dbReference>
<organism evidence="20 21">
    <name type="scientific">Pantoea deleyi</name>
    <dbReference type="NCBI Taxonomy" id="470932"/>
    <lineage>
        <taxon>Bacteria</taxon>
        <taxon>Pseudomonadati</taxon>
        <taxon>Pseudomonadota</taxon>
        <taxon>Gammaproteobacteria</taxon>
        <taxon>Enterobacterales</taxon>
        <taxon>Erwiniaceae</taxon>
        <taxon>Pantoea</taxon>
    </lineage>
</organism>
<evidence type="ECO:0000256" key="5">
    <source>
        <dbReference type="ARBA" id="ARBA00022475"/>
    </source>
</evidence>
<dbReference type="InterPro" id="IPR036291">
    <property type="entry name" value="NAD(P)-bd_dom_sf"/>
</dbReference>
<dbReference type="InterPro" id="IPR026255">
    <property type="entry name" value="NADP_transhyd_a"/>
</dbReference>
<feature type="transmembrane region" description="Helical" evidence="17">
    <location>
        <begin position="453"/>
        <end position="471"/>
    </location>
</feature>
<feature type="transmembrane region" description="Helical" evidence="17">
    <location>
        <begin position="428"/>
        <end position="446"/>
    </location>
</feature>
<dbReference type="SUPFAM" id="SSF51735">
    <property type="entry name" value="NAD(P)-binding Rossmann-fold domains"/>
    <property type="match status" value="1"/>
</dbReference>
<evidence type="ECO:0000256" key="4">
    <source>
        <dbReference type="ARBA" id="ARBA00012943"/>
    </source>
</evidence>
<dbReference type="NCBIfam" id="NF006942">
    <property type="entry name" value="PRK09424.1"/>
    <property type="match status" value="1"/>
</dbReference>
<dbReference type="GO" id="GO:0005886">
    <property type="term" value="C:plasma membrane"/>
    <property type="evidence" value="ECO:0007669"/>
    <property type="project" value="UniProtKB-SubCell"/>
</dbReference>
<dbReference type="GO" id="GO:0050661">
    <property type="term" value="F:NADP binding"/>
    <property type="evidence" value="ECO:0007669"/>
    <property type="project" value="TreeGrafter"/>
</dbReference>
<evidence type="ECO:0000259" key="18">
    <source>
        <dbReference type="SMART" id="SM01002"/>
    </source>
</evidence>
<dbReference type="RefSeq" id="WP_128085872.1">
    <property type="nucleotide sequence ID" value="NZ_CP071405.1"/>
</dbReference>
<evidence type="ECO:0000313" key="20">
    <source>
        <dbReference type="EMBL" id="TPV38956.1"/>
    </source>
</evidence>
<comment type="similarity">
    <text evidence="3 16">Belongs to the AlaDH/PNT family.</text>
</comment>
<proteinExistence type="inferred from homology"/>
<comment type="caution">
    <text evidence="20">The sequence shown here is derived from an EMBL/GenBank/DDBJ whole genome shotgun (WGS) entry which is preliminary data.</text>
</comment>
<evidence type="ECO:0000256" key="7">
    <source>
        <dbReference type="ARBA" id="ARBA00022692"/>
    </source>
</evidence>
<dbReference type="Pfam" id="PF05222">
    <property type="entry name" value="AlaDh_PNT_N"/>
    <property type="match status" value="1"/>
</dbReference>
<evidence type="ECO:0000259" key="19">
    <source>
        <dbReference type="SMART" id="SM01003"/>
    </source>
</evidence>
<protein>
    <recommendedName>
        <fullName evidence="15 16">NAD(P) transhydrogenase subunit alpha</fullName>
        <ecNumber evidence="4 16">7.1.1.1</ecNumber>
    </recommendedName>
</protein>
<comment type="subcellular location">
    <subcellularLocation>
        <location evidence="2">Cell inner membrane</location>
        <topology evidence="2">Multi-pass membrane protein</topology>
    </subcellularLocation>
</comment>
<dbReference type="PROSITE" id="PS00837">
    <property type="entry name" value="ALADH_PNT_2"/>
    <property type="match status" value="1"/>
</dbReference>
<evidence type="ECO:0000256" key="16">
    <source>
        <dbReference type="PIRNR" id="PIRNR000203"/>
    </source>
</evidence>
<evidence type="ECO:0000256" key="3">
    <source>
        <dbReference type="ARBA" id="ARBA00005689"/>
    </source>
</evidence>
<dbReference type="AlphaFoldDB" id="A0A506PZ60"/>
<keyword evidence="21" id="KW-1185">Reference proteome</keyword>
<keyword evidence="10 16" id="KW-1278">Translocase</keyword>
<dbReference type="InterPro" id="IPR007886">
    <property type="entry name" value="AlaDH/PNT_N"/>
</dbReference>
<evidence type="ECO:0000256" key="8">
    <source>
        <dbReference type="ARBA" id="ARBA00022741"/>
    </source>
</evidence>
<dbReference type="Gene3D" id="3.40.50.720">
    <property type="entry name" value="NAD(P)-binding Rossmann-like Domain"/>
    <property type="match status" value="2"/>
</dbReference>
<keyword evidence="6" id="KW-0997">Cell inner membrane</keyword>
<keyword evidence="11 17" id="KW-1133">Transmembrane helix</keyword>
<evidence type="ECO:0000256" key="1">
    <source>
        <dbReference type="ARBA" id="ARBA00003943"/>
    </source>
</evidence>
<dbReference type="EC" id="7.1.1.1" evidence="4 16"/>
<dbReference type="SMART" id="SM01002">
    <property type="entry name" value="AlaDh_PNT_C"/>
    <property type="match status" value="1"/>
</dbReference>
<evidence type="ECO:0000256" key="10">
    <source>
        <dbReference type="ARBA" id="ARBA00022967"/>
    </source>
</evidence>
<evidence type="ECO:0000256" key="14">
    <source>
        <dbReference type="ARBA" id="ARBA00048202"/>
    </source>
</evidence>
<comment type="catalytic activity">
    <reaction evidence="14 16">
        <text>NAD(+) + NADPH + H(+)(in) = NADH + NADP(+) + H(+)(out)</text>
        <dbReference type="Rhea" id="RHEA:47992"/>
        <dbReference type="ChEBI" id="CHEBI:15378"/>
        <dbReference type="ChEBI" id="CHEBI:57540"/>
        <dbReference type="ChEBI" id="CHEBI:57783"/>
        <dbReference type="ChEBI" id="CHEBI:57945"/>
        <dbReference type="ChEBI" id="CHEBI:58349"/>
        <dbReference type="EC" id="7.1.1.1"/>
    </reaction>
</comment>
<evidence type="ECO:0000313" key="21">
    <source>
        <dbReference type="Proteomes" id="UP000317747"/>
    </source>
</evidence>
<evidence type="ECO:0000256" key="6">
    <source>
        <dbReference type="ARBA" id="ARBA00022519"/>
    </source>
</evidence>
<dbReference type="GO" id="GO:0016491">
    <property type="term" value="F:oxidoreductase activity"/>
    <property type="evidence" value="ECO:0007669"/>
    <property type="project" value="UniProtKB-KW"/>
</dbReference>
<feature type="transmembrane region" description="Helical" evidence="17">
    <location>
        <begin position="403"/>
        <end position="422"/>
    </location>
</feature>
<dbReference type="InterPro" id="IPR008143">
    <property type="entry name" value="Ala_DH/PNT_CS2"/>
</dbReference>
<feature type="transmembrane region" description="Helical" evidence="17">
    <location>
        <begin position="477"/>
        <end position="499"/>
    </location>
</feature>
<feature type="domain" description="Alanine dehydrogenase/pyridine nucleotide transhydrogenase N-terminal" evidence="19">
    <location>
        <begin position="4"/>
        <end position="137"/>
    </location>
</feature>
<comment type="function">
    <text evidence="1 16">The transhydrogenation between NADH and NADP is coupled to respiration and ATP hydrolysis and functions as a proton pump across the membrane.</text>
</comment>
<dbReference type="Pfam" id="PF01262">
    <property type="entry name" value="AlaDh_PNT_C"/>
    <property type="match status" value="1"/>
</dbReference>
<dbReference type="PROSITE" id="PS00836">
    <property type="entry name" value="ALADH_PNT_1"/>
    <property type="match status" value="1"/>
</dbReference>
<gene>
    <name evidence="20" type="primary">pntA</name>
    <name evidence="20" type="ORF">FJW01_15750</name>
</gene>
<feature type="domain" description="Alanine dehydrogenase/pyridine nucleotide transhydrogenase NAD(H)-binding" evidence="18">
    <location>
        <begin position="146"/>
        <end position="311"/>
    </location>
</feature>
<keyword evidence="8 16" id="KW-0547">Nucleotide-binding</keyword>
<dbReference type="PANTHER" id="PTHR10160">
    <property type="entry name" value="NAD(P) TRANSHYDROGENASE"/>
    <property type="match status" value="1"/>
</dbReference>
<keyword evidence="5" id="KW-1003">Cell membrane</keyword>
<dbReference type="InterPro" id="IPR007698">
    <property type="entry name" value="AlaDH/PNT_NAD(H)-bd"/>
</dbReference>
<dbReference type="NCBIfam" id="TIGR00561">
    <property type="entry name" value="pntA"/>
    <property type="match status" value="1"/>
</dbReference>
<dbReference type="InterPro" id="IPR008142">
    <property type="entry name" value="AlaDH/PNT_CS1"/>
</dbReference>
<dbReference type="PANTHER" id="PTHR10160:SF19">
    <property type="entry name" value="PROTON-TRANSLOCATING NAD(P)(+) TRANSHYDROGENASE"/>
    <property type="match status" value="1"/>
</dbReference>
<dbReference type="GO" id="GO:0008750">
    <property type="term" value="F:proton-translocating NAD(P)+ transhydrogenase activity"/>
    <property type="evidence" value="ECO:0007669"/>
    <property type="project" value="UniProtKB-EC"/>
</dbReference>
<keyword evidence="12 16" id="KW-0520">NAD</keyword>
<accession>A0A506PZ60</accession>
<evidence type="ECO:0000256" key="15">
    <source>
        <dbReference type="ARBA" id="ARBA00071831"/>
    </source>
</evidence>
<dbReference type="OrthoDB" id="9804592at2"/>
<evidence type="ECO:0000256" key="12">
    <source>
        <dbReference type="ARBA" id="ARBA00023027"/>
    </source>
</evidence>
<keyword evidence="7 17" id="KW-0812">Transmembrane</keyword>
<reference evidence="20 21" key="1">
    <citation type="submission" date="2019-06" db="EMBL/GenBank/DDBJ databases">
        <title>Taxogenomics and systematics of the genus Pantoea.</title>
        <authorList>
            <person name="Tambong J.T."/>
        </authorList>
    </citation>
    <scope>NUCLEOTIDE SEQUENCE [LARGE SCALE GENOMIC DNA]</scope>
    <source>
        <strain evidence="20 21">LMG 24200</strain>
    </source>
</reference>
<dbReference type="GO" id="GO:0006740">
    <property type="term" value="P:NADPH regeneration"/>
    <property type="evidence" value="ECO:0007669"/>
    <property type="project" value="TreeGrafter"/>
</dbReference>
<keyword evidence="9 16" id="KW-0521">NADP</keyword>
<evidence type="ECO:0000256" key="17">
    <source>
        <dbReference type="SAM" id="Phobius"/>
    </source>
</evidence>
<dbReference type="InterPro" id="IPR024605">
    <property type="entry name" value="NADP_transhyd_a_C"/>
</dbReference>
<evidence type="ECO:0000256" key="9">
    <source>
        <dbReference type="ARBA" id="ARBA00022857"/>
    </source>
</evidence>
<dbReference type="PIRSF" id="PIRSF000203">
    <property type="entry name" value="NADP_transhydrogenase_alpha"/>
    <property type="match status" value="1"/>
</dbReference>
<dbReference type="FunFam" id="3.40.50.720:FF:000028">
    <property type="entry name" value="NAD(P) transhydrogenase subunit alpha"/>
    <property type="match status" value="1"/>
</dbReference>
<feature type="transmembrane region" description="Helical" evidence="17">
    <location>
        <begin position="168"/>
        <end position="191"/>
    </location>
</feature>
<evidence type="ECO:0000256" key="11">
    <source>
        <dbReference type="ARBA" id="ARBA00022989"/>
    </source>
</evidence>
<evidence type="ECO:0000256" key="2">
    <source>
        <dbReference type="ARBA" id="ARBA00004429"/>
    </source>
</evidence>
<dbReference type="SUPFAM" id="SSF52283">
    <property type="entry name" value="Formate/glycerate dehydrogenase catalytic domain-like"/>
    <property type="match status" value="1"/>
</dbReference>
<dbReference type="SMART" id="SM01003">
    <property type="entry name" value="AlaDh_PNT_N"/>
    <property type="match status" value="1"/>
</dbReference>
<name>A0A506PZ60_9GAMM</name>
<dbReference type="EMBL" id="VHJA01000064">
    <property type="protein sequence ID" value="TPV38956.1"/>
    <property type="molecule type" value="Genomic_DNA"/>
</dbReference>